<dbReference type="InterPro" id="IPR031148">
    <property type="entry name" value="Plexin"/>
</dbReference>
<comment type="caution">
    <text evidence="2">The sequence shown here is derived from an EMBL/GenBank/DDBJ whole genome shotgun (WGS) entry which is preliminary data.</text>
</comment>
<reference evidence="2 3" key="1">
    <citation type="submission" date="2024-05" db="EMBL/GenBank/DDBJ databases">
        <title>Genome sequencing and assembly of Indian major carp, Cirrhinus mrigala (Hamilton, 1822).</title>
        <authorList>
            <person name="Mohindra V."/>
            <person name="Chowdhury L.M."/>
            <person name="Lal K."/>
            <person name="Jena J.K."/>
        </authorList>
    </citation>
    <scope>NUCLEOTIDE SEQUENCE [LARGE SCALE GENOMIC DNA]</scope>
    <source>
        <strain evidence="2">CM1030</strain>
        <tissue evidence="2">Blood</tissue>
    </source>
</reference>
<dbReference type="PANTHER" id="PTHR22625:SF69">
    <property type="entry name" value="PLEXIN-B3"/>
    <property type="match status" value="1"/>
</dbReference>
<feature type="domain" description="IPT/TIG" evidence="1">
    <location>
        <begin position="29"/>
        <end position="79"/>
    </location>
</feature>
<dbReference type="PANTHER" id="PTHR22625">
    <property type="entry name" value="PLEXIN"/>
    <property type="match status" value="1"/>
</dbReference>
<evidence type="ECO:0000259" key="1">
    <source>
        <dbReference type="Pfam" id="PF01833"/>
    </source>
</evidence>
<gene>
    <name evidence="2" type="ORF">M9458_018847</name>
</gene>
<name>A0ABD0QLR4_CIRMR</name>
<feature type="non-terminal residue" evidence="2">
    <location>
        <position position="1"/>
    </location>
</feature>
<accession>A0ABD0QLR4</accession>
<dbReference type="EMBL" id="JAMKFB020000008">
    <property type="protein sequence ID" value="KAL0187177.1"/>
    <property type="molecule type" value="Genomic_DNA"/>
</dbReference>
<dbReference type="Proteomes" id="UP001529510">
    <property type="component" value="Unassembled WGS sequence"/>
</dbReference>
<protein>
    <recommendedName>
        <fullName evidence="1">IPT/TIG domain-containing protein</fullName>
    </recommendedName>
</protein>
<proteinExistence type="predicted"/>
<dbReference type="InterPro" id="IPR014756">
    <property type="entry name" value="Ig_E-set"/>
</dbReference>
<feature type="non-terminal residue" evidence="2">
    <location>
        <position position="80"/>
    </location>
</feature>
<organism evidence="2 3">
    <name type="scientific">Cirrhinus mrigala</name>
    <name type="common">Mrigala</name>
    <dbReference type="NCBI Taxonomy" id="683832"/>
    <lineage>
        <taxon>Eukaryota</taxon>
        <taxon>Metazoa</taxon>
        <taxon>Chordata</taxon>
        <taxon>Craniata</taxon>
        <taxon>Vertebrata</taxon>
        <taxon>Euteleostomi</taxon>
        <taxon>Actinopterygii</taxon>
        <taxon>Neopterygii</taxon>
        <taxon>Teleostei</taxon>
        <taxon>Ostariophysi</taxon>
        <taxon>Cypriniformes</taxon>
        <taxon>Cyprinidae</taxon>
        <taxon>Labeoninae</taxon>
        <taxon>Labeonini</taxon>
        <taxon>Cirrhinus</taxon>
    </lineage>
</organism>
<keyword evidence="3" id="KW-1185">Reference proteome</keyword>
<sequence length="80" mass="8546">ANVTAGPVVITVRGSEKGESQQTFSYQNPQLSRIVPEKGPLAGGTRLTVHGSQLLTGQRTEQRSNQITSLQAFLGSKPCH</sequence>
<dbReference type="InterPro" id="IPR013783">
    <property type="entry name" value="Ig-like_fold"/>
</dbReference>
<evidence type="ECO:0000313" key="3">
    <source>
        <dbReference type="Proteomes" id="UP001529510"/>
    </source>
</evidence>
<evidence type="ECO:0000313" key="2">
    <source>
        <dbReference type="EMBL" id="KAL0187177.1"/>
    </source>
</evidence>
<dbReference type="Pfam" id="PF01833">
    <property type="entry name" value="TIG"/>
    <property type="match status" value="1"/>
</dbReference>
<dbReference type="AlphaFoldDB" id="A0ABD0QLR4"/>
<dbReference type="SUPFAM" id="SSF81296">
    <property type="entry name" value="E set domains"/>
    <property type="match status" value="1"/>
</dbReference>
<dbReference type="InterPro" id="IPR002909">
    <property type="entry name" value="IPT_dom"/>
</dbReference>
<dbReference type="Gene3D" id="2.60.40.10">
    <property type="entry name" value="Immunoglobulins"/>
    <property type="match status" value="1"/>
</dbReference>
<dbReference type="GO" id="GO:0007399">
    <property type="term" value="P:nervous system development"/>
    <property type="evidence" value="ECO:0007669"/>
    <property type="project" value="UniProtKB-ARBA"/>
</dbReference>